<evidence type="ECO:0000256" key="1">
    <source>
        <dbReference type="SAM" id="Phobius"/>
    </source>
</evidence>
<organism evidence="2 3">
    <name type="scientific">Neptunomonas japonica JAMM 1380</name>
    <dbReference type="NCBI Taxonomy" id="1441457"/>
    <lineage>
        <taxon>Bacteria</taxon>
        <taxon>Pseudomonadati</taxon>
        <taxon>Pseudomonadota</taxon>
        <taxon>Gammaproteobacteria</taxon>
        <taxon>Oceanospirillales</taxon>
        <taxon>Oceanospirillaceae</taxon>
        <taxon>Neptunomonas</taxon>
    </lineage>
</organism>
<keyword evidence="3" id="KW-1185">Reference proteome</keyword>
<evidence type="ECO:0000313" key="2">
    <source>
        <dbReference type="EMBL" id="BBB30121.1"/>
    </source>
</evidence>
<name>A0A7R6SW66_9GAMM</name>
<protein>
    <submittedName>
        <fullName evidence="2">Uncharacterized protein</fullName>
    </submittedName>
</protein>
<dbReference type="AlphaFoldDB" id="A0A7R6SW66"/>
<accession>A0A7R6SW66</accession>
<reference evidence="2 3" key="1">
    <citation type="journal article" date="2008" name="Int. J. Syst. Evol. Microbiol.">
        <title>Neptunomonas japonica sp. nov., an Osedax japonicus symbiont-like bacterium isolated from sediment adjacent to sperm whale carcasses off Kagoshima, Japan.</title>
        <authorList>
            <person name="Miyazaki M."/>
            <person name="Nogi Y."/>
            <person name="Fujiwara Y."/>
            <person name="Kawato M."/>
            <person name="Kubokawa K."/>
            <person name="Horikoshi K."/>
        </authorList>
    </citation>
    <scope>NUCLEOTIDE SEQUENCE [LARGE SCALE GENOMIC DNA]</scope>
    <source>
        <strain evidence="2 3">JAMM 1380</strain>
    </source>
</reference>
<evidence type="ECO:0000313" key="3">
    <source>
        <dbReference type="Proteomes" id="UP000595332"/>
    </source>
</evidence>
<gene>
    <name evidence="2" type="ORF">NEJAP_2173</name>
</gene>
<dbReference type="KEGG" id="njp:NEJAP_2173"/>
<keyword evidence="1" id="KW-1133">Transmembrane helix</keyword>
<proteinExistence type="predicted"/>
<dbReference type="EMBL" id="AP014546">
    <property type="protein sequence ID" value="BBB30121.1"/>
    <property type="molecule type" value="Genomic_DNA"/>
</dbReference>
<sequence length="81" mass="9424">MLDVFIIAIATITAIAFKVFLYKRIQKWMDQDLIKGLAEGNSSKHAYLNHELQRLTLEKIPRRTLHDALTESAKHYTPEKE</sequence>
<dbReference type="Proteomes" id="UP000595332">
    <property type="component" value="Chromosome"/>
</dbReference>
<keyword evidence="1" id="KW-0472">Membrane</keyword>
<keyword evidence="1" id="KW-0812">Transmembrane</keyword>
<feature type="transmembrane region" description="Helical" evidence="1">
    <location>
        <begin position="6"/>
        <end position="22"/>
    </location>
</feature>